<evidence type="ECO:0000313" key="2">
    <source>
        <dbReference type="Proteomes" id="UP000597444"/>
    </source>
</evidence>
<gene>
    <name evidence="1" type="ORF">KSF_089680</name>
</gene>
<sequence length="100" mass="11290">MPTIYNNFSLTPLPFQGNMLETINEVAWFEFEWHAASASNGREAFEQHSQCDACLQTCQRSTQTEMNAMTEAQMTIGAASDIKDLSMRELPLIKLLLSSR</sequence>
<reference evidence="1" key="1">
    <citation type="submission" date="2020-10" db="EMBL/GenBank/DDBJ databases">
        <title>Taxonomic study of unclassified bacteria belonging to the class Ktedonobacteria.</title>
        <authorList>
            <person name="Yabe S."/>
            <person name="Wang C.M."/>
            <person name="Zheng Y."/>
            <person name="Sakai Y."/>
            <person name="Cavaletti L."/>
            <person name="Monciardini P."/>
            <person name="Donadio S."/>
        </authorList>
    </citation>
    <scope>NUCLEOTIDE SEQUENCE</scope>
    <source>
        <strain evidence="1">ID150040</strain>
    </source>
</reference>
<dbReference type="Proteomes" id="UP000597444">
    <property type="component" value="Unassembled WGS sequence"/>
</dbReference>
<evidence type="ECO:0000313" key="1">
    <source>
        <dbReference type="EMBL" id="GHO98920.1"/>
    </source>
</evidence>
<keyword evidence="2" id="KW-1185">Reference proteome</keyword>
<dbReference type="AlphaFoldDB" id="A0A8J3N7W9"/>
<dbReference type="EMBL" id="BNJK01000002">
    <property type="protein sequence ID" value="GHO98920.1"/>
    <property type="molecule type" value="Genomic_DNA"/>
</dbReference>
<accession>A0A8J3N7W9</accession>
<organism evidence="1 2">
    <name type="scientific">Reticulibacter mediterranei</name>
    <dbReference type="NCBI Taxonomy" id="2778369"/>
    <lineage>
        <taxon>Bacteria</taxon>
        <taxon>Bacillati</taxon>
        <taxon>Chloroflexota</taxon>
        <taxon>Ktedonobacteria</taxon>
        <taxon>Ktedonobacterales</taxon>
        <taxon>Reticulibacteraceae</taxon>
        <taxon>Reticulibacter</taxon>
    </lineage>
</organism>
<comment type="caution">
    <text evidence="1">The sequence shown here is derived from an EMBL/GenBank/DDBJ whole genome shotgun (WGS) entry which is preliminary data.</text>
</comment>
<protein>
    <submittedName>
        <fullName evidence="1">Uncharacterized protein</fullName>
    </submittedName>
</protein>
<proteinExistence type="predicted"/>
<name>A0A8J3N7W9_9CHLR</name>